<dbReference type="Gene3D" id="2.40.30.200">
    <property type="match status" value="1"/>
</dbReference>
<protein>
    <recommendedName>
        <fullName evidence="1">Siphovirus-type tail component RIFT-related domain-containing protein</fullName>
    </recommendedName>
</protein>
<dbReference type="EMBL" id="LAZR01028250">
    <property type="protein sequence ID" value="KKL63201.1"/>
    <property type="molecule type" value="Genomic_DNA"/>
</dbReference>
<sequence length="473" mass="52537">MANFIIKLSDGTVTIDLYGGSDSLLMEGGLSLPPPRVRANFISNPFMDGANLASSRYENRPISLRIRIDGSSQSDLQTNVRTINRLLNDAEKRTLLGYGDQVYLEYQWGNTAGQSVYFDVLRGDLAMPGNFSSVQLGGSNVVIDAVINLTCKPFGRYTNQTETQTVIENYDYATDSADNYMDITTSASYGDQPAKMYIKFVMANCSGSKKVWVAKRSGDRYNDTLWYEGESETSSTDIEGNCTFTDESLAGASAGKYIKTAFLKAGVVSADTEIARHNYNLTGPPRGKFRVLIYCRVDAQDANDFDHMSWGFGWSYGSKTFTPSESLGEYYENAVNDTWEILDLGILEIPPIAESDIAGLSTFQLRIYQYATGALTQNENYDWELDFIFLVPLDEGLVIINSTAADATYAIDGITNPSNVYRISSDLVNDYPTYVGSPFILGREITRIYMLRDDGKTVTFTTDVTYQPQFMVV</sequence>
<dbReference type="AlphaFoldDB" id="A0A0F9EAH5"/>
<dbReference type="Pfam" id="PF05709">
    <property type="entry name" value="Sipho_tail"/>
    <property type="match status" value="1"/>
</dbReference>
<gene>
    <name evidence="2" type="ORF">LCGC14_2177470</name>
</gene>
<dbReference type="InterPro" id="IPR008841">
    <property type="entry name" value="Siphovirus-type_tail_N"/>
</dbReference>
<evidence type="ECO:0000313" key="2">
    <source>
        <dbReference type="EMBL" id="KKL63201.1"/>
    </source>
</evidence>
<evidence type="ECO:0000259" key="1">
    <source>
        <dbReference type="Pfam" id="PF05709"/>
    </source>
</evidence>
<reference evidence="2" key="1">
    <citation type="journal article" date="2015" name="Nature">
        <title>Complex archaea that bridge the gap between prokaryotes and eukaryotes.</title>
        <authorList>
            <person name="Spang A."/>
            <person name="Saw J.H."/>
            <person name="Jorgensen S.L."/>
            <person name="Zaremba-Niedzwiedzka K."/>
            <person name="Martijn J."/>
            <person name="Lind A.E."/>
            <person name="van Eijk R."/>
            <person name="Schleper C."/>
            <person name="Guy L."/>
            <person name="Ettema T.J."/>
        </authorList>
    </citation>
    <scope>NUCLEOTIDE SEQUENCE</scope>
</reference>
<name>A0A0F9EAH5_9ZZZZ</name>
<organism evidence="2">
    <name type="scientific">marine sediment metagenome</name>
    <dbReference type="NCBI Taxonomy" id="412755"/>
    <lineage>
        <taxon>unclassified sequences</taxon>
        <taxon>metagenomes</taxon>
        <taxon>ecological metagenomes</taxon>
    </lineage>
</organism>
<proteinExistence type="predicted"/>
<comment type="caution">
    <text evidence="2">The sequence shown here is derived from an EMBL/GenBank/DDBJ whole genome shotgun (WGS) entry which is preliminary data.</text>
</comment>
<feature type="domain" description="Siphovirus-type tail component RIFT-related" evidence="1">
    <location>
        <begin position="35"/>
        <end position="157"/>
    </location>
</feature>
<accession>A0A0F9EAH5</accession>